<organism evidence="3 4">
    <name type="scientific">Chilo suppressalis</name>
    <name type="common">Asiatic rice borer moth</name>
    <dbReference type="NCBI Taxonomy" id="168631"/>
    <lineage>
        <taxon>Eukaryota</taxon>
        <taxon>Metazoa</taxon>
        <taxon>Ecdysozoa</taxon>
        <taxon>Arthropoda</taxon>
        <taxon>Hexapoda</taxon>
        <taxon>Insecta</taxon>
        <taxon>Pterygota</taxon>
        <taxon>Neoptera</taxon>
        <taxon>Endopterygota</taxon>
        <taxon>Lepidoptera</taxon>
        <taxon>Glossata</taxon>
        <taxon>Ditrysia</taxon>
        <taxon>Pyraloidea</taxon>
        <taxon>Crambidae</taxon>
        <taxon>Crambinae</taxon>
        <taxon>Chilo</taxon>
    </lineage>
</organism>
<evidence type="ECO:0000313" key="4">
    <source>
        <dbReference type="Proteomes" id="UP001153292"/>
    </source>
</evidence>
<sequence length="599" mass="67993">MNLDKCYFRYTENENKIDITFWLKVKDSFRQFNLCRKPAETLETLFFRIGTNVEKVLKKSNKKKSSCDNSEVNVKLCDSIDGTFNEKSTCLELFAAKGPVKLKIHDSIYEIVFNAPWVVSINLPLCILVGFPVYPENFTIQHALKNSCSFNWYKGSTINEKGNHISDLHVKWDLVGETFIYSPTPQDIGMKLKLECIPGNGYKKGPAVETISKNVVEAGPGTCPFETRHKFTNEKLKHRSFRCVTYNILADLYCDSDFTRTSLHPYCPPYALHIDYRKLLIFKELQGYNADIICLQEVDSKIFNHHLQPLMKNEGLNGLFYKKGRQVTTRPDKFNLKFIIPPVVLKVRLERSWCSSYELLSILKNTTFTTAKLSGLIGDEKIVLSEALKEKPCLQSIWERVKDNEPLIARVLDRSTVASASYLLSKDDPNYLFIVGNTHLYFHPDADHIRLIQGGIIIYWLNDIRSTLMKEFPGKIISLILCGDFNSVPTCGIYELYTTGVAASTLPDWKSNAEQAVTGLSLEQGTLLESACGTPQFTNFTEGFADCLDYIFYDKSSLQVEQVVPMPSLEELQANTALPSVVFPSDHIALVADLKMNQM</sequence>
<dbReference type="PANTHER" id="PTHR12121">
    <property type="entry name" value="CARBON CATABOLITE REPRESSOR PROTEIN 4"/>
    <property type="match status" value="1"/>
</dbReference>
<evidence type="ECO:0008006" key="5">
    <source>
        <dbReference type="Google" id="ProtNLM"/>
    </source>
</evidence>
<evidence type="ECO:0000313" key="3">
    <source>
        <dbReference type="EMBL" id="CAH0404752.1"/>
    </source>
</evidence>
<gene>
    <name evidence="3" type="ORF">CHILSU_LOCUS8098</name>
</gene>
<dbReference type="EMBL" id="OU963896">
    <property type="protein sequence ID" value="CAH0404752.1"/>
    <property type="molecule type" value="Genomic_DNA"/>
</dbReference>
<dbReference type="PANTHER" id="PTHR12121:SF37">
    <property type="entry name" value="2',5'-PHOSPHODIESTERASE 12"/>
    <property type="match status" value="1"/>
</dbReference>
<reference evidence="3" key="1">
    <citation type="submission" date="2021-12" db="EMBL/GenBank/DDBJ databases">
        <authorList>
            <person name="King R."/>
        </authorList>
    </citation>
    <scope>NUCLEOTIDE SEQUENCE</scope>
</reference>
<dbReference type="InterPro" id="IPR050410">
    <property type="entry name" value="CCR4/nocturin_mRNA_transcr"/>
</dbReference>
<accession>A0ABN8B5W5</accession>
<feature type="domain" description="Endonuclease/exonuclease/phosphatase" evidence="1">
    <location>
        <begin position="478"/>
        <end position="587"/>
    </location>
</feature>
<dbReference type="Proteomes" id="UP001153292">
    <property type="component" value="Chromosome 3"/>
</dbReference>
<dbReference type="Pfam" id="PF21171">
    <property type="entry name" value="PDE12-like_N"/>
    <property type="match status" value="1"/>
</dbReference>
<dbReference type="InterPro" id="IPR005135">
    <property type="entry name" value="Endo/exonuclease/phosphatase"/>
</dbReference>
<proteinExistence type="predicted"/>
<evidence type="ECO:0000259" key="1">
    <source>
        <dbReference type="Pfam" id="PF03372"/>
    </source>
</evidence>
<protein>
    <recommendedName>
        <fullName evidence="5">Endonuclease/exonuclease/phosphatase domain-containing protein</fullName>
    </recommendedName>
</protein>
<dbReference type="InterPro" id="IPR036691">
    <property type="entry name" value="Endo/exonu/phosph_ase_sf"/>
</dbReference>
<keyword evidence="4" id="KW-1185">Reference proteome</keyword>
<dbReference type="SUPFAM" id="SSF56219">
    <property type="entry name" value="DNase I-like"/>
    <property type="match status" value="1"/>
</dbReference>
<evidence type="ECO:0000259" key="2">
    <source>
        <dbReference type="Pfam" id="PF21171"/>
    </source>
</evidence>
<dbReference type="Pfam" id="PF03372">
    <property type="entry name" value="Exo_endo_phos"/>
    <property type="match status" value="1"/>
</dbReference>
<dbReference type="Gene3D" id="3.60.10.10">
    <property type="entry name" value="Endonuclease/exonuclease/phosphatase"/>
    <property type="match status" value="1"/>
</dbReference>
<feature type="domain" description="2',5'-phosphodiesterase 12-like N-terminal" evidence="2">
    <location>
        <begin position="116"/>
        <end position="217"/>
    </location>
</feature>
<dbReference type="InterPro" id="IPR048821">
    <property type="entry name" value="PDE12-like_N"/>
</dbReference>
<name>A0ABN8B5W5_CHISP</name>